<dbReference type="GO" id="GO:0004337">
    <property type="term" value="F:(2E,6E)-farnesyl diphosphate synthase activity"/>
    <property type="evidence" value="ECO:0007669"/>
    <property type="project" value="TreeGrafter"/>
</dbReference>
<dbReference type="Gene3D" id="1.10.600.10">
    <property type="entry name" value="Farnesyl Diphosphate Synthase"/>
    <property type="match status" value="1"/>
</dbReference>
<protein>
    <recommendedName>
        <fullName evidence="6">Farnesyl pyrophosphate synthase</fullName>
    </recommendedName>
</protein>
<dbReference type="SFLD" id="SFLDS00005">
    <property type="entry name" value="Isoprenoid_Synthase_Type_I"/>
    <property type="match status" value="1"/>
</dbReference>
<dbReference type="InterPro" id="IPR008949">
    <property type="entry name" value="Isoprenoid_synthase_dom_sf"/>
</dbReference>
<dbReference type="GO" id="GO:0005737">
    <property type="term" value="C:cytoplasm"/>
    <property type="evidence" value="ECO:0007669"/>
    <property type="project" value="TreeGrafter"/>
</dbReference>
<evidence type="ECO:0000256" key="7">
    <source>
        <dbReference type="RuleBase" id="RU004466"/>
    </source>
</evidence>
<dbReference type="GO" id="GO:0004161">
    <property type="term" value="F:dimethylallyltranstransferase activity"/>
    <property type="evidence" value="ECO:0007669"/>
    <property type="project" value="TreeGrafter"/>
</dbReference>
<dbReference type="SUPFAM" id="SSF48576">
    <property type="entry name" value="Terpenoid synthases"/>
    <property type="match status" value="1"/>
</dbReference>
<reference evidence="8 9" key="1">
    <citation type="journal article" date="2016" name="Genome Biol. Evol.">
        <title>Gene Family Evolution Reflects Adaptation to Soil Environmental Stressors in the Genome of the Collembolan Orchesella cincta.</title>
        <authorList>
            <person name="Faddeeva-Vakhrusheva A."/>
            <person name="Derks M.F."/>
            <person name="Anvar S.Y."/>
            <person name="Agamennone V."/>
            <person name="Suring W."/>
            <person name="Smit S."/>
            <person name="van Straalen N.M."/>
            <person name="Roelofs D."/>
        </authorList>
    </citation>
    <scope>NUCLEOTIDE SEQUENCE [LARGE SCALE GENOMIC DNA]</scope>
    <source>
        <tissue evidence="8">Mixed pool</tissue>
    </source>
</reference>
<evidence type="ECO:0000256" key="6">
    <source>
        <dbReference type="ARBA" id="ARBA00034546"/>
    </source>
</evidence>
<comment type="cofactor">
    <cofactor evidence="1">
        <name>Mg(2+)</name>
        <dbReference type="ChEBI" id="CHEBI:18420"/>
    </cofactor>
</comment>
<accession>A0A1D2M435</accession>
<evidence type="ECO:0000313" key="9">
    <source>
        <dbReference type="Proteomes" id="UP000094527"/>
    </source>
</evidence>
<comment type="similarity">
    <text evidence="7">Belongs to the FPP/GGPP synthase family.</text>
</comment>
<keyword evidence="2 7" id="KW-0808">Transferase</keyword>
<gene>
    <name evidence="8" type="ORF">Ocin01_18957</name>
</gene>
<keyword evidence="3" id="KW-0479">Metal-binding</keyword>
<dbReference type="AlphaFoldDB" id="A0A1D2M435"/>
<keyword evidence="4" id="KW-0460">Magnesium</keyword>
<dbReference type="OMA" id="YHWALTV"/>
<evidence type="ECO:0000256" key="1">
    <source>
        <dbReference type="ARBA" id="ARBA00001946"/>
    </source>
</evidence>
<dbReference type="InterPro" id="IPR033749">
    <property type="entry name" value="Polyprenyl_synt_CS"/>
</dbReference>
<dbReference type="InterPro" id="IPR039702">
    <property type="entry name" value="FPS1-like"/>
</dbReference>
<dbReference type="GO" id="GO:0046872">
    <property type="term" value="F:metal ion binding"/>
    <property type="evidence" value="ECO:0007669"/>
    <property type="project" value="UniProtKB-KW"/>
</dbReference>
<dbReference type="OrthoDB" id="10257492at2759"/>
<evidence type="ECO:0000256" key="5">
    <source>
        <dbReference type="ARBA" id="ARBA00033740"/>
    </source>
</evidence>
<evidence type="ECO:0000313" key="8">
    <source>
        <dbReference type="EMBL" id="ODM87726.1"/>
    </source>
</evidence>
<evidence type="ECO:0000256" key="2">
    <source>
        <dbReference type="ARBA" id="ARBA00022679"/>
    </source>
</evidence>
<comment type="caution">
    <text evidence="8">The sequence shown here is derived from an EMBL/GenBank/DDBJ whole genome shotgun (WGS) entry which is preliminary data.</text>
</comment>
<evidence type="ECO:0000256" key="4">
    <source>
        <dbReference type="ARBA" id="ARBA00022842"/>
    </source>
</evidence>
<sequence length="395" mass="45860">MTLKKSSTPVGIFVAPPLPIFTPVRSAQVTRKTMERQQLLTEVEREDFLFVYHTIVKDLLDIPGMEDMEETNLWMEKMLHYNVTHGKQIRGQVTAMAYKHFALGKLTDENIRLSYILGWCTEILNACLVVADDIMDESEIRRGRQCWYKFNNLGLPAINDAMLLNKYFKHKTYYTKTTAVMINITYRTLFGQSLDTRTSQERRLETLGLNLNELVNVGEFRRFTMETYTAIVKNKTSLYTYYLPFALAMTMAEIKDPTLFQEVRNVAVLMGHFLQVRDDFLDCFGDVELTGKIGTDIQNCKCSWLYLVAMQSCSSGQKSLLIENYGQYETEKISAVKNLYNELKLEDVYHKYEEQAYNQICTQIQQLSDGLPKGVFFRMLHAYSLHRSIKHICLE</sequence>
<dbReference type="PANTHER" id="PTHR11525:SF0">
    <property type="entry name" value="FARNESYL PYROPHOSPHATE SYNTHASE"/>
    <property type="match status" value="1"/>
</dbReference>
<dbReference type="Pfam" id="PF00348">
    <property type="entry name" value="polyprenyl_synt"/>
    <property type="match status" value="1"/>
</dbReference>
<dbReference type="PANTHER" id="PTHR11525">
    <property type="entry name" value="FARNESYL-PYROPHOSPHATE SYNTHETASE"/>
    <property type="match status" value="1"/>
</dbReference>
<dbReference type="GO" id="GO:0045337">
    <property type="term" value="P:farnesyl diphosphate biosynthetic process"/>
    <property type="evidence" value="ECO:0007669"/>
    <property type="project" value="TreeGrafter"/>
</dbReference>
<name>A0A1D2M435_ORCCI</name>
<keyword evidence="9" id="KW-1185">Reference proteome</keyword>
<comment type="pathway">
    <text evidence="5">Pheromone biosynthesis.</text>
</comment>
<dbReference type="GO" id="GO:0042811">
    <property type="term" value="P:pheromone biosynthetic process"/>
    <property type="evidence" value="ECO:0007669"/>
    <property type="project" value="UniProtKB-ARBA"/>
</dbReference>
<organism evidence="8 9">
    <name type="scientific">Orchesella cincta</name>
    <name type="common">Springtail</name>
    <name type="synonym">Podura cincta</name>
    <dbReference type="NCBI Taxonomy" id="48709"/>
    <lineage>
        <taxon>Eukaryota</taxon>
        <taxon>Metazoa</taxon>
        <taxon>Ecdysozoa</taxon>
        <taxon>Arthropoda</taxon>
        <taxon>Hexapoda</taxon>
        <taxon>Collembola</taxon>
        <taxon>Entomobryomorpha</taxon>
        <taxon>Entomobryoidea</taxon>
        <taxon>Orchesellidae</taxon>
        <taxon>Orchesellinae</taxon>
        <taxon>Orchesella</taxon>
    </lineage>
</organism>
<dbReference type="InterPro" id="IPR000092">
    <property type="entry name" value="Polyprenyl_synt"/>
</dbReference>
<dbReference type="EMBL" id="LJIJ01004793">
    <property type="protein sequence ID" value="ODM87726.1"/>
    <property type="molecule type" value="Genomic_DNA"/>
</dbReference>
<dbReference type="PROSITE" id="PS00723">
    <property type="entry name" value="POLYPRENYL_SYNTHASE_1"/>
    <property type="match status" value="1"/>
</dbReference>
<evidence type="ECO:0000256" key="3">
    <source>
        <dbReference type="ARBA" id="ARBA00022723"/>
    </source>
</evidence>
<dbReference type="PROSITE" id="PS00444">
    <property type="entry name" value="POLYPRENYL_SYNTHASE_2"/>
    <property type="match status" value="1"/>
</dbReference>
<dbReference type="Proteomes" id="UP000094527">
    <property type="component" value="Unassembled WGS sequence"/>
</dbReference>
<proteinExistence type="inferred from homology"/>
<dbReference type="STRING" id="48709.A0A1D2M435"/>